<dbReference type="PANTHER" id="PTHR33778:SF1">
    <property type="entry name" value="MAGNESIUM TRANSPORTER YHID-RELATED"/>
    <property type="match status" value="1"/>
</dbReference>
<evidence type="ECO:0000259" key="8">
    <source>
        <dbReference type="Pfam" id="PF02308"/>
    </source>
</evidence>
<evidence type="ECO:0000256" key="2">
    <source>
        <dbReference type="ARBA" id="ARBA00009298"/>
    </source>
</evidence>
<evidence type="ECO:0000256" key="1">
    <source>
        <dbReference type="ARBA" id="ARBA00004651"/>
    </source>
</evidence>
<evidence type="ECO:0000256" key="3">
    <source>
        <dbReference type="ARBA" id="ARBA00022475"/>
    </source>
</evidence>
<keyword evidence="6 7" id="KW-0472">Membrane</keyword>
<keyword evidence="3" id="KW-1003">Cell membrane</keyword>
<organism evidence="9 10">
    <name type="scientific">Ancrocorticia populi</name>
    <dbReference type="NCBI Taxonomy" id="2175228"/>
    <lineage>
        <taxon>Bacteria</taxon>
        <taxon>Bacillati</taxon>
        <taxon>Actinomycetota</taxon>
        <taxon>Actinomycetes</taxon>
        <taxon>Actinomycetales</taxon>
        <taxon>Actinomycetaceae</taxon>
        <taxon>Ancrocorticia</taxon>
    </lineage>
</organism>
<evidence type="ECO:0000256" key="6">
    <source>
        <dbReference type="ARBA" id="ARBA00023136"/>
    </source>
</evidence>
<evidence type="ECO:0000256" key="5">
    <source>
        <dbReference type="ARBA" id="ARBA00022989"/>
    </source>
</evidence>
<dbReference type="GO" id="GO:0005886">
    <property type="term" value="C:plasma membrane"/>
    <property type="evidence" value="ECO:0007669"/>
    <property type="project" value="UniProtKB-SubCell"/>
</dbReference>
<gene>
    <name evidence="9" type="ORF">DD236_07005</name>
</gene>
<name>A0A2V1K8W9_9ACTO</name>
<keyword evidence="5 7" id="KW-1133">Transmembrane helix</keyword>
<proteinExistence type="inferred from homology"/>
<feature type="transmembrane region" description="Helical" evidence="7">
    <location>
        <begin position="37"/>
        <end position="57"/>
    </location>
</feature>
<dbReference type="Pfam" id="PF02308">
    <property type="entry name" value="MgtC"/>
    <property type="match status" value="1"/>
</dbReference>
<evidence type="ECO:0000313" key="10">
    <source>
        <dbReference type="Proteomes" id="UP000245283"/>
    </source>
</evidence>
<evidence type="ECO:0000256" key="4">
    <source>
        <dbReference type="ARBA" id="ARBA00022692"/>
    </source>
</evidence>
<dbReference type="PRINTS" id="PR01837">
    <property type="entry name" value="MGTCSAPBPROT"/>
</dbReference>
<sequence length="224" mass="24287">MPTTGQMLAILFAFVLSALIGAERELRHKDAGMRTHVLVGVGSCLFTLVSIGGFPADLTGNLRWDGSRIAAQIVSGIGFIGAGVIWFHHDAIRGLTTASAIWVAAAIGMACGAEMFSVAIMVVLAYFLLVLAIAPLFHWITKRTGQTIQISYEDGRGILRELLLEISKRGFGSEVLSSRRLKSGEEQYAQVNIRLKGSHDLATLVSWLSEFDGVREVQIADEVE</sequence>
<comment type="similarity">
    <text evidence="2">Belongs to the MgtC/SapB family.</text>
</comment>
<dbReference type="OrthoDB" id="9811198at2"/>
<dbReference type="EMBL" id="QETB01000003">
    <property type="protein sequence ID" value="PWF26636.1"/>
    <property type="molecule type" value="Genomic_DNA"/>
</dbReference>
<dbReference type="Proteomes" id="UP000245283">
    <property type="component" value="Unassembled WGS sequence"/>
</dbReference>
<dbReference type="PANTHER" id="PTHR33778">
    <property type="entry name" value="PROTEIN MGTC"/>
    <property type="match status" value="1"/>
</dbReference>
<dbReference type="InterPro" id="IPR049177">
    <property type="entry name" value="MgtC_SapB_SrpB_YhiD_N"/>
</dbReference>
<evidence type="ECO:0000256" key="7">
    <source>
        <dbReference type="SAM" id="Phobius"/>
    </source>
</evidence>
<dbReference type="AlphaFoldDB" id="A0A2V1K8W9"/>
<comment type="subcellular location">
    <subcellularLocation>
        <location evidence="1">Cell membrane</location>
        <topology evidence="1">Multi-pass membrane protein</topology>
    </subcellularLocation>
</comment>
<comment type="caution">
    <text evidence="9">The sequence shown here is derived from an EMBL/GenBank/DDBJ whole genome shotgun (WGS) entry which is preliminary data.</text>
</comment>
<protein>
    <submittedName>
        <fullName evidence="9">Magnesium transporter MgtC</fullName>
    </submittedName>
</protein>
<keyword evidence="10" id="KW-1185">Reference proteome</keyword>
<accession>A0A2V1K8W9</accession>
<feature type="transmembrane region" description="Helical" evidence="7">
    <location>
        <begin position="69"/>
        <end position="88"/>
    </location>
</feature>
<feature type="domain" description="MgtC/SapB/SrpB/YhiD N-terminal" evidence="8">
    <location>
        <begin position="10"/>
        <end position="136"/>
    </location>
</feature>
<dbReference type="InterPro" id="IPR003416">
    <property type="entry name" value="MgtC/SapB/SrpB/YhiD_fam"/>
</dbReference>
<evidence type="ECO:0000313" key="9">
    <source>
        <dbReference type="EMBL" id="PWF26636.1"/>
    </source>
</evidence>
<feature type="transmembrane region" description="Helical" evidence="7">
    <location>
        <begin position="100"/>
        <end position="133"/>
    </location>
</feature>
<reference evidence="10" key="1">
    <citation type="submission" date="2018-05" db="EMBL/GenBank/DDBJ databases">
        <authorList>
            <person name="Li Y."/>
        </authorList>
    </citation>
    <scope>NUCLEOTIDE SEQUENCE [LARGE SCALE GENOMIC DNA]</scope>
    <source>
        <strain evidence="10">sk1b4</strain>
    </source>
</reference>
<keyword evidence="4 7" id="KW-0812">Transmembrane</keyword>